<evidence type="ECO:0000256" key="1">
    <source>
        <dbReference type="ARBA" id="ARBA00004514"/>
    </source>
</evidence>
<dbReference type="GO" id="GO:0051287">
    <property type="term" value="F:NAD binding"/>
    <property type="evidence" value="ECO:0007669"/>
    <property type="project" value="UniProtKB-UniRule"/>
</dbReference>
<dbReference type="InterPro" id="IPR006109">
    <property type="entry name" value="G3P_DH_NAD-dep_C"/>
</dbReference>
<evidence type="ECO:0000256" key="2">
    <source>
        <dbReference type="ARBA" id="ARBA00011009"/>
    </source>
</evidence>
<dbReference type="PANTHER" id="PTHR11728">
    <property type="entry name" value="GLYCEROL-3-PHOSPHATE DEHYDROGENASE"/>
    <property type="match status" value="1"/>
</dbReference>
<dbReference type="SUPFAM" id="SSF48179">
    <property type="entry name" value="6-phosphogluconate dehydrogenase C-terminal domain-like"/>
    <property type="match status" value="1"/>
</dbReference>
<dbReference type="InterPro" id="IPR006168">
    <property type="entry name" value="G3P_DH_NAD-dep"/>
</dbReference>
<evidence type="ECO:0000313" key="11">
    <source>
        <dbReference type="Proteomes" id="UP000790787"/>
    </source>
</evidence>
<dbReference type="FunFam" id="3.40.50.720:FF:000109">
    <property type="entry name" value="Glycerol-3-phosphate dehydrogenase [NAD(+)]"/>
    <property type="match status" value="1"/>
</dbReference>
<dbReference type="PANTHER" id="PTHR11728:SF33">
    <property type="entry name" value="GLYCEROL-3-PHOSPHATE DEHYDROGENASE [NAD(+)]"/>
    <property type="match status" value="1"/>
</dbReference>
<reference evidence="11" key="1">
    <citation type="journal article" date="2014" name="Nat. Commun.">
        <title>The tobacco genome sequence and its comparison with those of tomato and potato.</title>
        <authorList>
            <person name="Sierro N."/>
            <person name="Battey J.N."/>
            <person name="Ouadi S."/>
            <person name="Bakaher N."/>
            <person name="Bovet L."/>
            <person name="Willig A."/>
            <person name="Goepfert S."/>
            <person name="Peitsch M.C."/>
            <person name="Ivanov N.V."/>
        </authorList>
    </citation>
    <scope>NUCLEOTIDE SEQUENCE [LARGE SCALE GENOMIC DNA]</scope>
</reference>
<comment type="subcellular location">
    <subcellularLocation>
        <location evidence="1">Cytoplasm</location>
        <location evidence="1">Cytosol</location>
    </subcellularLocation>
</comment>
<dbReference type="KEGG" id="nta:107787268"/>
<dbReference type="GO" id="GO:0006072">
    <property type="term" value="P:glycerol-3-phosphate metabolic process"/>
    <property type="evidence" value="ECO:0000318"/>
    <property type="project" value="GO_Central"/>
</dbReference>
<reference evidence="12" key="2">
    <citation type="submission" date="2025-08" db="UniProtKB">
        <authorList>
            <consortium name="RefSeq"/>
        </authorList>
    </citation>
    <scope>IDENTIFICATION</scope>
    <source>
        <tissue evidence="12">Leaf</tissue>
    </source>
</reference>
<dbReference type="InterPro" id="IPR008927">
    <property type="entry name" value="6-PGluconate_DH-like_C_sf"/>
</dbReference>
<evidence type="ECO:0000256" key="3">
    <source>
        <dbReference type="ARBA" id="ARBA00022490"/>
    </source>
</evidence>
<dbReference type="PaxDb" id="4097-A0A1S3ZIT4"/>
<dbReference type="PRINTS" id="PR00077">
    <property type="entry name" value="GPDHDRGNASE"/>
</dbReference>
<protein>
    <recommendedName>
        <fullName evidence="8">Glycerol-3-phosphate dehydrogenase [NAD(+)]</fullName>
        <ecNumber evidence="8">1.1.1.8</ecNumber>
    </recommendedName>
</protein>
<dbReference type="RefSeq" id="XP_016464304.1">
    <property type="nucleotide sequence ID" value="XM_016608818.1"/>
</dbReference>
<dbReference type="OMA" id="CINMIDT"/>
<dbReference type="Pfam" id="PF07479">
    <property type="entry name" value="NAD_Gly3P_dh_C"/>
    <property type="match status" value="1"/>
</dbReference>
<dbReference type="InterPro" id="IPR011128">
    <property type="entry name" value="G3P_DH_NAD-dep_N"/>
</dbReference>
<dbReference type="EC" id="1.1.1.8" evidence="8"/>
<dbReference type="GO" id="GO:0046168">
    <property type="term" value="P:glycerol-3-phosphate catabolic process"/>
    <property type="evidence" value="ECO:0007669"/>
    <property type="project" value="UniProtKB-UniRule"/>
</dbReference>
<keyword evidence="5 7" id="KW-0520">NAD</keyword>
<dbReference type="AlphaFoldDB" id="A0A1S3ZIT4"/>
<dbReference type="Proteomes" id="UP000790787">
    <property type="component" value="Chromosome 22"/>
</dbReference>
<sequence>MVGSGEEVTSHVYSNGLQSTNGSVEEKVDELRRLFGKADGDPLRIVGVGAGAWGSVFVAMLQDAYGNLREKVQIRIWRRAGRDVDKATAEHLFEVINSREDVLRRLIRRCAYLKYVEARLGDRTLHADEILKDGFCLNMIDTPLCPLKVVTNLQEAVWDADIVINGLPSTETREVFQEISRYWKERITAPVIVSLAKGIEAELGPEPRIVTPTQMINRATGVPIENILYLGGPNIASEIYNREYANARICGADKWRKALAKFLRHPHFIVWDNGDLVTHEVMGGLKNVYAIGAGMVAALTNESATSKSVYFAHCTSEMIFITHLLSEGPEKLAGPLLADTYVTLLKGRNAWYGQKLAKGEINLDMGDSIKGKGMIQGVSAVKAFYELLSQSSLNVYHPDENKHVAPVELCPLLKTLHKILIVREVSSEAILQALRDETMNDPRERIEIAQSHAFYKPSLLGQ</sequence>
<accession>A0A1S3ZIT4</accession>
<keyword evidence="3" id="KW-0963">Cytoplasm</keyword>
<dbReference type="GO" id="GO:0141152">
    <property type="term" value="F:glycerol-3-phosphate dehydrogenase (NAD+) activity"/>
    <property type="evidence" value="ECO:0007669"/>
    <property type="project" value="UniProtKB-UniRule"/>
</dbReference>
<keyword evidence="4 7" id="KW-0560">Oxidoreductase</keyword>
<comment type="similarity">
    <text evidence="2 7">Belongs to the NAD-dependent glycerol-3-phosphate dehydrogenase family.</text>
</comment>
<dbReference type="RefSeq" id="XP_016464304.1">
    <property type="nucleotide sequence ID" value="XM_016608818.2"/>
</dbReference>
<feature type="domain" description="Glycerol-3-phosphate dehydrogenase NAD-dependent C-terminal" evidence="10">
    <location>
        <begin position="275"/>
        <end position="393"/>
    </location>
</feature>
<evidence type="ECO:0000313" key="12">
    <source>
        <dbReference type="RefSeq" id="XP_016464304.1"/>
    </source>
</evidence>
<gene>
    <name evidence="12" type="primary">LOC107787268</name>
</gene>
<evidence type="ECO:0000256" key="5">
    <source>
        <dbReference type="ARBA" id="ARBA00023027"/>
    </source>
</evidence>
<dbReference type="InterPro" id="IPR036291">
    <property type="entry name" value="NAD(P)-bd_dom_sf"/>
</dbReference>
<dbReference type="OrthoDB" id="10263760at2759"/>
<name>A0A1S3ZIT4_TOBAC</name>
<evidence type="ECO:0000256" key="6">
    <source>
        <dbReference type="ARBA" id="ARBA00048683"/>
    </source>
</evidence>
<evidence type="ECO:0000259" key="10">
    <source>
        <dbReference type="Pfam" id="PF07479"/>
    </source>
</evidence>
<evidence type="ECO:0000256" key="7">
    <source>
        <dbReference type="RuleBase" id="RU000437"/>
    </source>
</evidence>
<dbReference type="SUPFAM" id="SSF51735">
    <property type="entry name" value="NAD(P)-binding Rossmann-fold domains"/>
    <property type="match status" value="1"/>
</dbReference>
<dbReference type="FunFam" id="1.10.1040.10:FF:000012">
    <property type="entry name" value="Glycerol-3-phosphate dehydrogenase [NAD(+)]"/>
    <property type="match status" value="1"/>
</dbReference>
<dbReference type="GO" id="GO:0005829">
    <property type="term" value="C:cytosol"/>
    <property type="evidence" value="ECO:0000318"/>
    <property type="project" value="GO_Central"/>
</dbReference>
<dbReference type="Gene3D" id="1.10.1040.10">
    <property type="entry name" value="N-(1-d-carboxylethyl)-l-norvaline Dehydrogenase, domain 2"/>
    <property type="match status" value="1"/>
</dbReference>
<dbReference type="FunFam" id="3.40.50.720:FF:000229">
    <property type="entry name" value="Glycerol-3-phosphate dehydrogenase [NAD(+)]"/>
    <property type="match status" value="1"/>
</dbReference>
<dbReference type="Gene3D" id="3.40.50.720">
    <property type="entry name" value="NAD(P)-binding Rossmann-like Domain"/>
    <property type="match status" value="2"/>
</dbReference>
<keyword evidence="11" id="KW-1185">Reference proteome</keyword>
<proteinExistence type="inferred from homology"/>
<evidence type="ECO:0000259" key="9">
    <source>
        <dbReference type="Pfam" id="PF01210"/>
    </source>
</evidence>
<organism evidence="11 12">
    <name type="scientific">Nicotiana tabacum</name>
    <name type="common">Common tobacco</name>
    <dbReference type="NCBI Taxonomy" id="4097"/>
    <lineage>
        <taxon>Eukaryota</taxon>
        <taxon>Viridiplantae</taxon>
        <taxon>Streptophyta</taxon>
        <taxon>Embryophyta</taxon>
        <taxon>Tracheophyta</taxon>
        <taxon>Spermatophyta</taxon>
        <taxon>Magnoliopsida</taxon>
        <taxon>eudicotyledons</taxon>
        <taxon>Gunneridae</taxon>
        <taxon>Pentapetalae</taxon>
        <taxon>asterids</taxon>
        <taxon>lamiids</taxon>
        <taxon>Solanales</taxon>
        <taxon>Solanaceae</taxon>
        <taxon>Nicotianoideae</taxon>
        <taxon>Nicotianeae</taxon>
        <taxon>Nicotiana</taxon>
    </lineage>
</organism>
<comment type="catalytic activity">
    <reaction evidence="6 8">
        <text>sn-glycerol 3-phosphate + NAD(+) = dihydroxyacetone phosphate + NADH + H(+)</text>
        <dbReference type="Rhea" id="RHEA:11092"/>
        <dbReference type="ChEBI" id="CHEBI:15378"/>
        <dbReference type="ChEBI" id="CHEBI:57540"/>
        <dbReference type="ChEBI" id="CHEBI:57597"/>
        <dbReference type="ChEBI" id="CHEBI:57642"/>
        <dbReference type="ChEBI" id="CHEBI:57945"/>
        <dbReference type="EC" id="1.1.1.8"/>
    </reaction>
</comment>
<dbReference type="GeneID" id="107787268"/>
<evidence type="ECO:0000256" key="4">
    <source>
        <dbReference type="ARBA" id="ARBA00023002"/>
    </source>
</evidence>
<dbReference type="GO" id="GO:0047952">
    <property type="term" value="F:glycerol-3-phosphate dehydrogenase [NAD(P)+] activity"/>
    <property type="evidence" value="ECO:0000318"/>
    <property type="project" value="GO_Central"/>
</dbReference>
<dbReference type="Pfam" id="PF01210">
    <property type="entry name" value="NAD_Gly3P_dh_N"/>
    <property type="match status" value="1"/>
</dbReference>
<dbReference type="GO" id="GO:0005975">
    <property type="term" value="P:carbohydrate metabolic process"/>
    <property type="evidence" value="ECO:0007669"/>
    <property type="project" value="InterPro"/>
</dbReference>
<feature type="domain" description="Glycerol-3-phosphate dehydrogenase NAD-dependent N-terminal" evidence="9">
    <location>
        <begin position="147"/>
        <end position="249"/>
    </location>
</feature>
<evidence type="ECO:0000256" key="8">
    <source>
        <dbReference type="RuleBase" id="RU361243"/>
    </source>
</evidence>
<dbReference type="STRING" id="4097.A0A1S3ZIT4"/>
<dbReference type="InterPro" id="IPR013328">
    <property type="entry name" value="6PGD_dom2"/>
</dbReference>